<evidence type="ECO:0000313" key="2">
    <source>
        <dbReference type="Proteomes" id="UP000000241"/>
    </source>
</evidence>
<keyword evidence="2" id="KW-1185">Reference proteome</keyword>
<name>A4ZR88_9CAUD</name>
<sequence length="60" mass="6935">MRYSTVPAINLEAHVARNRELIAKLPEPRVSALTWNPSTLSYDLDEDNLDLFHEMFTAFN</sequence>
<protein>
    <submittedName>
        <fullName evidence="1">Gp7</fullName>
    </submittedName>
</protein>
<dbReference type="Proteomes" id="UP000000241">
    <property type="component" value="Segment"/>
</dbReference>
<gene>
    <name evidence="1" type="primary">7</name>
</gene>
<dbReference type="GeneID" id="5220181"/>
<accession>A4ZR88</accession>
<dbReference type="EMBL" id="EF372997">
    <property type="protein sequence ID" value="ABP87914.1"/>
    <property type="molecule type" value="Genomic_DNA"/>
</dbReference>
<proteinExistence type="predicted"/>
<evidence type="ECO:0000313" key="1">
    <source>
        <dbReference type="EMBL" id="ABP87914.1"/>
    </source>
</evidence>
<reference evidence="1 2" key="1">
    <citation type="journal article" date="2007" name="J. Mol. Biol.">
        <title>Genome sequence, structural proteins, and capsid organization of the cyanophage Syn5: a "horned" bacteriophage of marine synechococcus.</title>
        <authorList>
            <person name="Pope W.H."/>
            <person name="Weigele P.R."/>
            <person name="Chang J."/>
            <person name="Pedulla M.L."/>
            <person name="Ford M.E."/>
            <person name="Houtz J.M."/>
            <person name="Jiang W."/>
            <person name="Chiu W."/>
            <person name="Hatfull G.F."/>
            <person name="Hendrix R.W."/>
            <person name="King J."/>
        </authorList>
    </citation>
    <scope>NUCLEOTIDE SEQUENCE</scope>
</reference>
<dbReference type="RefSeq" id="YP_001285416.1">
    <property type="nucleotide sequence ID" value="NC_009531.1"/>
</dbReference>
<organism evidence="1 2">
    <name type="scientific">Synechococcus phage Syn5</name>
    <dbReference type="NCBI Taxonomy" id="2914003"/>
    <lineage>
        <taxon>Viruses</taxon>
        <taxon>Duplodnaviria</taxon>
        <taxon>Heunggongvirae</taxon>
        <taxon>Uroviricota</taxon>
        <taxon>Caudoviricetes</taxon>
        <taxon>Autographivirales</taxon>
        <taxon>Voetvirus</taxon>
        <taxon>Voetvirus syn5</taxon>
    </lineage>
</organism>
<dbReference type="KEGG" id="vg:5220181"/>